<dbReference type="PIRSF" id="PIRSF015617">
    <property type="entry name" value="Adensltrnsf_CobA"/>
    <property type="match status" value="1"/>
</dbReference>
<evidence type="ECO:0000313" key="1">
    <source>
        <dbReference type="EMBL" id="SBW09237.1"/>
    </source>
</evidence>
<dbReference type="GO" id="GO:0005524">
    <property type="term" value="F:ATP binding"/>
    <property type="evidence" value="ECO:0007669"/>
    <property type="project" value="InterPro"/>
</dbReference>
<dbReference type="UniPathway" id="UPA00148">
    <property type="reaction ID" value="UER00233"/>
</dbReference>
<dbReference type="Pfam" id="PF02572">
    <property type="entry name" value="CobA_CobO_BtuR"/>
    <property type="match status" value="1"/>
</dbReference>
<dbReference type="Gene3D" id="3.40.50.300">
    <property type="entry name" value="P-loop containing nucleotide triphosphate hydrolases"/>
    <property type="match status" value="1"/>
</dbReference>
<dbReference type="InterPro" id="IPR003724">
    <property type="entry name" value="CblAdoTrfase_CobA"/>
</dbReference>
<keyword evidence="1" id="KW-0808">Transferase</keyword>
<reference evidence="1" key="1">
    <citation type="submission" date="2016-04" db="EMBL/GenBank/DDBJ databases">
        <authorList>
            <person name="Evans L.H."/>
            <person name="Alamgir A."/>
            <person name="Owens N."/>
            <person name="Weber N.D."/>
            <person name="Virtaneva K."/>
            <person name="Barbian K."/>
            <person name="Babar A."/>
            <person name="Rosenke K."/>
        </authorList>
    </citation>
    <scope>NUCLEOTIDE SEQUENCE</scope>
    <source>
        <strain evidence="1">86</strain>
    </source>
</reference>
<sequence>MPVVRAVDTGRVEDRMILVYTGNGKGKTSASVGQAVRALGQGMRVGFFQYMKREGAAGEQKILRTLLGDNFIAGGLGFLRSPEQFAEHRAAARALTERVMARIPAFDLLVLDEALYALKAAVLTAEELRGILSLCEKNNTHLVLSGRDVPDWLAEAAHLVTEMREIKHPYAQGIPAERGIEF</sequence>
<gene>
    <name evidence="1" type="ORF">KL86DPRO_50108</name>
</gene>
<organism evidence="1">
    <name type="scientific">uncultured delta proteobacterium</name>
    <dbReference type="NCBI Taxonomy" id="34034"/>
    <lineage>
        <taxon>Bacteria</taxon>
        <taxon>Deltaproteobacteria</taxon>
        <taxon>environmental samples</taxon>
    </lineage>
</organism>
<dbReference type="PANTHER" id="PTHR46638">
    <property type="entry name" value="CORRINOID ADENOSYLTRANSFERASE"/>
    <property type="match status" value="1"/>
</dbReference>
<dbReference type="InterPro" id="IPR027417">
    <property type="entry name" value="P-loop_NTPase"/>
</dbReference>
<dbReference type="AlphaFoldDB" id="A0A212KC51"/>
<dbReference type="EMBL" id="FLUQ01000005">
    <property type="protein sequence ID" value="SBW09237.1"/>
    <property type="molecule type" value="Genomic_DNA"/>
</dbReference>
<name>A0A212KC51_9DELT</name>
<dbReference type="GO" id="GO:0009236">
    <property type="term" value="P:cobalamin biosynthetic process"/>
    <property type="evidence" value="ECO:0007669"/>
    <property type="project" value="UniProtKB-UniPathway"/>
</dbReference>
<dbReference type="SUPFAM" id="SSF52540">
    <property type="entry name" value="P-loop containing nucleoside triphosphate hydrolases"/>
    <property type="match status" value="1"/>
</dbReference>
<dbReference type="PANTHER" id="PTHR46638:SF1">
    <property type="entry name" value="CORRINOID ADENOSYLTRANSFERASE"/>
    <property type="match status" value="1"/>
</dbReference>
<proteinExistence type="predicted"/>
<dbReference type="GO" id="GO:0008817">
    <property type="term" value="F:corrinoid adenosyltransferase activity"/>
    <property type="evidence" value="ECO:0007669"/>
    <property type="project" value="InterPro"/>
</dbReference>
<accession>A0A212KC51</accession>
<protein>
    <submittedName>
        <fullName evidence="1">ATP:corrinoid adenosyltransferase BtuR/CobO/CobP family protein</fullName>
    </submittedName>
</protein>